<evidence type="ECO:0000256" key="1">
    <source>
        <dbReference type="ARBA" id="ARBA00004777"/>
    </source>
</evidence>
<dbReference type="PRINTS" id="PR00085">
    <property type="entry name" value="THFDHDRGNASE"/>
</dbReference>
<dbReference type="Proteomes" id="UP000051789">
    <property type="component" value="Unassembled WGS sequence"/>
</dbReference>
<keyword evidence="3 12" id="KW-0554">One-carbon metabolism</keyword>
<comment type="catalytic activity">
    <reaction evidence="12">
        <text>(6R)-5,10-methylene-5,6,7,8-tetrahydrofolate + NADP(+) = (6R)-5,10-methenyltetrahydrofolate + NADPH</text>
        <dbReference type="Rhea" id="RHEA:22812"/>
        <dbReference type="ChEBI" id="CHEBI:15636"/>
        <dbReference type="ChEBI" id="CHEBI:57455"/>
        <dbReference type="ChEBI" id="CHEBI:57783"/>
        <dbReference type="ChEBI" id="CHEBI:58349"/>
        <dbReference type="EC" id="1.5.1.5"/>
    </reaction>
</comment>
<evidence type="ECO:0000256" key="4">
    <source>
        <dbReference type="ARBA" id="ARBA00022605"/>
    </source>
</evidence>
<evidence type="ECO:0000256" key="7">
    <source>
        <dbReference type="ARBA" id="ARBA00022857"/>
    </source>
</evidence>
<evidence type="ECO:0000256" key="2">
    <source>
        <dbReference type="ARBA" id="ARBA00011738"/>
    </source>
</evidence>
<comment type="subunit">
    <text evidence="2 12">Homodimer.</text>
</comment>
<evidence type="ECO:0000313" key="15">
    <source>
        <dbReference type="EMBL" id="KRM86831.1"/>
    </source>
</evidence>
<reference evidence="15 16" key="1">
    <citation type="journal article" date="2015" name="Genome Announc.">
        <title>Expanding the biotechnology potential of lactobacilli through comparative genomics of 213 strains and associated genera.</title>
        <authorList>
            <person name="Sun Z."/>
            <person name="Harris H.M."/>
            <person name="McCann A."/>
            <person name="Guo C."/>
            <person name="Argimon S."/>
            <person name="Zhang W."/>
            <person name="Yang X."/>
            <person name="Jeffery I.B."/>
            <person name="Cooney J.C."/>
            <person name="Kagawa T.F."/>
            <person name="Liu W."/>
            <person name="Song Y."/>
            <person name="Salvetti E."/>
            <person name="Wrobel A."/>
            <person name="Rasinkangas P."/>
            <person name="Parkhill J."/>
            <person name="Rea M.C."/>
            <person name="O'Sullivan O."/>
            <person name="Ritari J."/>
            <person name="Douillard F.P."/>
            <person name="Paul Ross R."/>
            <person name="Yang R."/>
            <person name="Briner A.E."/>
            <person name="Felis G.E."/>
            <person name="de Vos W.M."/>
            <person name="Barrangou R."/>
            <person name="Klaenhammer T.R."/>
            <person name="Caufield P.W."/>
            <person name="Cui Y."/>
            <person name="Zhang H."/>
            <person name="O'Toole P.W."/>
        </authorList>
    </citation>
    <scope>NUCLEOTIDE SEQUENCE [LARGE SCALE GENOMIC DNA]</scope>
    <source>
        <strain evidence="15 16">DSM 22698</strain>
    </source>
</reference>
<dbReference type="STRING" id="1423810.FD19_GL001689"/>
<dbReference type="PROSITE" id="PS00766">
    <property type="entry name" value="THF_DHG_CYH_1"/>
    <property type="match status" value="1"/>
</dbReference>
<dbReference type="SUPFAM" id="SSF51735">
    <property type="entry name" value="NAD(P)-binding Rossmann-fold domains"/>
    <property type="match status" value="1"/>
</dbReference>
<evidence type="ECO:0000256" key="9">
    <source>
        <dbReference type="ARBA" id="ARBA00023102"/>
    </source>
</evidence>
<dbReference type="HAMAP" id="MF_01576">
    <property type="entry name" value="THF_DHG_CYH"/>
    <property type="match status" value="1"/>
</dbReference>
<keyword evidence="11 12" id="KW-0511">Multifunctional enzyme</keyword>
<dbReference type="GO" id="GO:0005829">
    <property type="term" value="C:cytosol"/>
    <property type="evidence" value="ECO:0007669"/>
    <property type="project" value="TreeGrafter"/>
</dbReference>
<dbReference type="GO" id="GO:0009086">
    <property type="term" value="P:methionine biosynthetic process"/>
    <property type="evidence" value="ECO:0007669"/>
    <property type="project" value="UniProtKB-KW"/>
</dbReference>
<dbReference type="InterPro" id="IPR000672">
    <property type="entry name" value="THF_DH/CycHdrlase"/>
</dbReference>
<comment type="pathway">
    <text evidence="1 12">One-carbon metabolism; tetrahydrofolate interconversion.</text>
</comment>
<feature type="binding site" evidence="12">
    <location>
        <begin position="173"/>
        <end position="175"/>
    </location>
    <ligand>
        <name>NADP(+)</name>
        <dbReference type="ChEBI" id="CHEBI:58349"/>
    </ligand>
</feature>
<evidence type="ECO:0000256" key="10">
    <source>
        <dbReference type="ARBA" id="ARBA00023167"/>
    </source>
</evidence>
<dbReference type="InterPro" id="IPR036291">
    <property type="entry name" value="NAD(P)-bd_dom_sf"/>
</dbReference>
<feature type="domain" description="Tetrahydrofolate dehydrogenase/cyclohydrolase catalytic" evidence="13">
    <location>
        <begin position="9"/>
        <end position="123"/>
    </location>
</feature>
<comment type="similarity">
    <text evidence="12">Belongs to the tetrahydrofolate dehydrogenase/cyclohydrolase family.</text>
</comment>
<keyword evidence="16" id="KW-1185">Reference proteome</keyword>
<dbReference type="UniPathway" id="UPA00193"/>
<keyword evidence="6 12" id="KW-0378">Hydrolase</keyword>
<dbReference type="AlphaFoldDB" id="A0A0R2C4J8"/>
<evidence type="ECO:0000256" key="11">
    <source>
        <dbReference type="ARBA" id="ARBA00023268"/>
    </source>
</evidence>
<keyword evidence="7 12" id="KW-0521">NADP</keyword>
<dbReference type="GO" id="GO:0000105">
    <property type="term" value="P:L-histidine biosynthetic process"/>
    <property type="evidence" value="ECO:0007669"/>
    <property type="project" value="UniProtKB-KW"/>
</dbReference>
<protein>
    <recommendedName>
        <fullName evidence="12">Bifunctional protein FolD</fullName>
    </recommendedName>
    <domain>
        <recommendedName>
            <fullName evidence="12">Methylenetetrahydrofolate dehydrogenase</fullName>
            <ecNumber evidence="12">1.5.1.5</ecNumber>
        </recommendedName>
    </domain>
    <domain>
        <recommendedName>
            <fullName evidence="12">Methenyltetrahydrofolate cyclohydrolase</fullName>
            <ecNumber evidence="12">3.5.4.9</ecNumber>
        </recommendedName>
    </domain>
</protein>
<dbReference type="SUPFAM" id="SSF53223">
    <property type="entry name" value="Aminoacid dehydrogenase-like, N-terminal domain"/>
    <property type="match status" value="1"/>
</dbReference>
<comment type="caution">
    <text evidence="12">Lacks conserved residue(s) required for the propagation of feature annotation.</text>
</comment>
<comment type="caution">
    <text evidence="15">The sequence shown here is derived from an EMBL/GenBank/DDBJ whole genome shotgun (WGS) entry which is preliminary data.</text>
</comment>
<dbReference type="InterPro" id="IPR020631">
    <property type="entry name" value="THF_DH/CycHdrlase_NAD-bd_dom"/>
</dbReference>
<organism evidence="15 16">
    <name type="scientific">Lacticaseibacillus thailandensis DSM 22698 = JCM 13996</name>
    <dbReference type="NCBI Taxonomy" id="1423810"/>
    <lineage>
        <taxon>Bacteria</taxon>
        <taxon>Bacillati</taxon>
        <taxon>Bacillota</taxon>
        <taxon>Bacilli</taxon>
        <taxon>Lactobacillales</taxon>
        <taxon>Lactobacillaceae</taxon>
        <taxon>Lacticaseibacillus</taxon>
    </lineage>
</organism>
<dbReference type="Gene3D" id="3.40.50.720">
    <property type="entry name" value="NAD(P)-binding Rossmann-like Domain"/>
    <property type="match status" value="1"/>
</dbReference>
<dbReference type="GO" id="GO:0004477">
    <property type="term" value="F:methenyltetrahydrofolate cyclohydrolase activity"/>
    <property type="evidence" value="ECO:0007669"/>
    <property type="project" value="UniProtKB-UniRule"/>
</dbReference>
<dbReference type="Pfam" id="PF00763">
    <property type="entry name" value="THF_DHG_CYH"/>
    <property type="match status" value="1"/>
</dbReference>
<dbReference type="NCBIfam" id="NF010783">
    <property type="entry name" value="PRK14186.1"/>
    <property type="match status" value="1"/>
</dbReference>
<dbReference type="CDD" id="cd01080">
    <property type="entry name" value="NAD_bind_m-THF_DH_Cyclohyd"/>
    <property type="match status" value="1"/>
</dbReference>
<name>A0A0R2C4J8_9LACO</name>
<dbReference type="InterPro" id="IPR046346">
    <property type="entry name" value="Aminoacid_DH-like_N_sf"/>
</dbReference>
<dbReference type="GO" id="GO:0004488">
    <property type="term" value="F:methylenetetrahydrofolate dehydrogenase (NADP+) activity"/>
    <property type="evidence" value="ECO:0007669"/>
    <property type="project" value="UniProtKB-UniRule"/>
</dbReference>
<accession>A0A0R2C4J8</accession>
<feature type="domain" description="Tetrahydrofolate dehydrogenase/cyclohydrolase NAD(P)-binding" evidence="14">
    <location>
        <begin position="147"/>
        <end position="293"/>
    </location>
</feature>
<comment type="function">
    <text evidence="12">Catalyzes the oxidation of 5,10-methylenetetrahydrofolate to 5,10-methenyltetrahydrofolate and then the hydrolysis of 5,10-methenyltetrahydrofolate to 10-formyltetrahydrofolate.</text>
</comment>
<evidence type="ECO:0000256" key="12">
    <source>
        <dbReference type="HAMAP-Rule" id="MF_01576"/>
    </source>
</evidence>
<evidence type="ECO:0000259" key="13">
    <source>
        <dbReference type="Pfam" id="PF00763"/>
    </source>
</evidence>
<keyword evidence="8 12" id="KW-0560">Oxidoreductase</keyword>
<dbReference type="FunFam" id="3.40.50.720:FF:000006">
    <property type="entry name" value="Bifunctional protein FolD"/>
    <property type="match status" value="1"/>
</dbReference>
<dbReference type="EC" id="3.5.4.9" evidence="12"/>
<keyword evidence="5 12" id="KW-0658">Purine biosynthesis</keyword>
<evidence type="ECO:0000256" key="5">
    <source>
        <dbReference type="ARBA" id="ARBA00022755"/>
    </source>
</evidence>
<dbReference type="EC" id="1.5.1.5" evidence="12"/>
<keyword evidence="10 12" id="KW-0486">Methionine biosynthesis</keyword>
<dbReference type="PATRIC" id="fig|1423810.4.peg.1736"/>
<keyword evidence="4 12" id="KW-0028">Amino-acid biosynthesis</keyword>
<gene>
    <name evidence="12" type="primary">folD</name>
    <name evidence="15" type="ORF">FD19_GL001689</name>
</gene>
<keyword evidence="9 12" id="KW-0368">Histidine biosynthesis</keyword>
<evidence type="ECO:0000256" key="6">
    <source>
        <dbReference type="ARBA" id="ARBA00022801"/>
    </source>
</evidence>
<evidence type="ECO:0000313" key="16">
    <source>
        <dbReference type="Proteomes" id="UP000051789"/>
    </source>
</evidence>
<dbReference type="FunFam" id="3.40.50.10860:FF:000005">
    <property type="entry name" value="C-1-tetrahydrofolate synthase, cytoplasmic, putative"/>
    <property type="match status" value="1"/>
</dbReference>
<sequence>MSIMTKILAAKPVTAALVTEMQTQAASLTNQLGRKPKLVVVAAGDDPASAIYIRNKQRRANTVGIDAVTEHLPVTARTADVLAVVRRLNADPTVDGMIVQLPLPSGVDTEAIRNAVDPEKDVDGFTDVNLGRLWSTPKDRPITTLRPCTPRGIMKLLAFYNVSVAGKRAVILGRSNIVGKPMAALLLHANATVTIAHSRTTNVQAILGDADIIVAATGSAGLVTDADVKPGAVIIDVGMNRVATSDGQTKLVGDVDFDSVQHLASAITPVPGGVGPMTVNMLIYQTLEAAQRRADRQ</sequence>
<dbReference type="EMBL" id="AYZK01000005">
    <property type="protein sequence ID" value="KRM86831.1"/>
    <property type="molecule type" value="Genomic_DNA"/>
</dbReference>
<evidence type="ECO:0000259" key="14">
    <source>
        <dbReference type="Pfam" id="PF02882"/>
    </source>
</evidence>
<dbReference type="PROSITE" id="PS00767">
    <property type="entry name" value="THF_DHG_CYH_2"/>
    <property type="match status" value="1"/>
</dbReference>
<dbReference type="GO" id="GO:0035999">
    <property type="term" value="P:tetrahydrofolate interconversion"/>
    <property type="evidence" value="ECO:0007669"/>
    <property type="project" value="UniProtKB-UniRule"/>
</dbReference>
<evidence type="ECO:0000256" key="8">
    <source>
        <dbReference type="ARBA" id="ARBA00023002"/>
    </source>
</evidence>
<dbReference type="Pfam" id="PF02882">
    <property type="entry name" value="THF_DHG_CYH_C"/>
    <property type="match status" value="1"/>
</dbReference>
<dbReference type="InterPro" id="IPR020867">
    <property type="entry name" value="THF_DH/CycHdrlase_CS"/>
</dbReference>
<proteinExistence type="inferred from homology"/>
<comment type="catalytic activity">
    <reaction evidence="12">
        <text>(6R)-5,10-methenyltetrahydrofolate + H2O = (6R)-10-formyltetrahydrofolate + H(+)</text>
        <dbReference type="Rhea" id="RHEA:23700"/>
        <dbReference type="ChEBI" id="CHEBI:15377"/>
        <dbReference type="ChEBI" id="CHEBI:15378"/>
        <dbReference type="ChEBI" id="CHEBI:57455"/>
        <dbReference type="ChEBI" id="CHEBI:195366"/>
        <dbReference type="EC" id="3.5.4.9"/>
    </reaction>
</comment>
<dbReference type="Gene3D" id="3.40.50.10860">
    <property type="entry name" value="Leucine Dehydrogenase, chain A, domain 1"/>
    <property type="match status" value="1"/>
</dbReference>
<dbReference type="InterPro" id="IPR020630">
    <property type="entry name" value="THF_DH/CycHdrlase_cat_dom"/>
</dbReference>
<dbReference type="PANTHER" id="PTHR48099">
    <property type="entry name" value="C-1-TETRAHYDROFOLATE SYNTHASE, CYTOPLASMIC-RELATED"/>
    <property type="match status" value="1"/>
</dbReference>
<dbReference type="PANTHER" id="PTHR48099:SF5">
    <property type="entry name" value="C-1-TETRAHYDROFOLATE SYNTHASE, CYTOPLASMIC"/>
    <property type="match status" value="1"/>
</dbReference>
<evidence type="ECO:0000256" key="3">
    <source>
        <dbReference type="ARBA" id="ARBA00022563"/>
    </source>
</evidence>
<dbReference type="GO" id="GO:0006164">
    <property type="term" value="P:purine nucleotide biosynthetic process"/>
    <property type="evidence" value="ECO:0007669"/>
    <property type="project" value="UniProtKB-KW"/>
</dbReference>